<evidence type="ECO:0000313" key="9">
    <source>
        <dbReference type="Proteomes" id="UP000012019"/>
    </source>
</evidence>
<keyword evidence="4" id="KW-0378">Hydrolase</keyword>
<name>M7NXT4_9GAMM</name>
<keyword evidence="3" id="KW-0255">Endonuclease</keyword>
<keyword evidence="9" id="KW-1185">Reference proteome</keyword>
<dbReference type="STRING" id="1286106.MPL1_12478"/>
<comment type="cofactor">
    <cofactor evidence="1">
        <name>a divalent metal cation</name>
        <dbReference type="ChEBI" id="CHEBI:60240"/>
    </cofactor>
</comment>
<accession>M7NXT4</accession>
<proteinExistence type="inferred from homology"/>
<sequence>MTAYARHEHRNELGLFSWEIRSVNHRYLEASLRIDESFRPLEIELRKVIAAKLNRGKVEAVMRYQPPQQQQTSVELDNSLASALINTHNQLAAEHGIAAKLDLLRIMQWPGVMVHNTLDLELLQDAVINSLQLAVDDLLAMRQREGEALKQMISQRCEQILVIADEVADRLPEILDQQRSKLQEKVAEFNLNLDPERLEQEMVLLAQKTDVAEEIDRLKSHVAEVLSVLQRNEPVGRRLDFLMQELNREANTLGSKSIDTSTTRYSVDLKVLIEQMREQIQNIE</sequence>
<evidence type="ECO:0000256" key="1">
    <source>
        <dbReference type="ARBA" id="ARBA00001968"/>
    </source>
</evidence>
<dbReference type="PANTHER" id="PTHR30636:SF3">
    <property type="entry name" value="UPF0701 PROTEIN YICC"/>
    <property type="match status" value="1"/>
</dbReference>
<protein>
    <submittedName>
        <fullName evidence="8">Protein YicC</fullName>
    </submittedName>
</protein>
<dbReference type="Proteomes" id="UP000012019">
    <property type="component" value="Unassembled WGS sequence"/>
</dbReference>
<evidence type="ECO:0000256" key="2">
    <source>
        <dbReference type="ARBA" id="ARBA00022722"/>
    </source>
</evidence>
<dbReference type="PANTHER" id="PTHR30636">
    <property type="entry name" value="UPF0701 PROTEIN YICC"/>
    <property type="match status" value="1"/>
</dbReference>
<feature type="domain" description="Endoribonuclease YicC-like C-terminal" evidence="7">
    <location>
        <begin position="168"/>
        <end position="284"/>
    </location>
</feature>
<evidence type="ECO:0000256" key="4">
    <source>
        <dbReference type="ARBA" id="ARBA00022801"/>
    </source>
</evidence>
<dbReference type="Pfam" id="PF08340">
    <property type="entry name" value="YicC-like_C"/>
    <property type="match status" value="1"/>
</dbReference>
<comment type="similarity">
    <text evidence="5">Belongs to the YicC/YloC family.</text>
</comment>
<evidence type="ECO:0000256" key="5">
    <source>
        <dbReference type="ARBA" id="ARBA00035648"/>
    </source>
</evidence>
<dbReference type="AlphaFoldDB" id="M7NXT4"/>
<dbReference type="InterPro" id="IPR013551">
    <property type="entry name" value="YicC-like_C"/>
</dbReference>
<comment type="caution">
    <text evidence="8">The sequence shown here is derived from an EMBL/GenBank/DDBJ whole genome shotgun (WGS) entry which is preliminary data.</text>
</comment>
<feature type="domain" description="Endoribonuclease YicC-like N-terminal" evidence="6">
    <location>
        <begin position="1"/>
        <end position="151"/>
    </location>
</feature>
<gene>
    <name evidence="8" type="ORF">MPL1_12478</name>
</gene>
<dbReference type="OrthoDB" id="9771229at2"/>
<dbReference type="eggNOG" id="COG1561">
    <property type="taxonomic scope" value="Bacteria"/>
</dbReference>
<dbReference type="GO" id="GO:0016787">
    <property type="term" value="F:hydrolase activity"/>
    <property type="evidence" value="ECO:0007669"/>
    <property type="project" value="UniProtKB-KW"/>
</dbReference>
<evidence type="ECO:0000313" key="8">
    <source>
        <dbReference type="EMBL" id="EMR12011.1"/>
    </source>
</evidence>
<dbReference type="Pfam" id="PF03755">
    <property type="entry name" value="YicC-like_N"/>
    <property type="match status" value="1"/>
</dbReference>
<dbReference type="InterPro" id="IPR013527">
    <property type="entry name" value="YicC-like_N"/>
</dbReference>
<dbReference type="InterPro" id="IPR005229">
    <property type="entry name" value="YicC/YloC-like"/>
</dbReference>
<evidence type="ECO:0000259" key="6">
    <source>
        <dbReference type="Pfam" id="PF03755"/>
    </source>
</evidence>
<dbReference type="NCBIfam" id="TIGR00255">
    <property type="entry name" value="YicC/YloC family endoribonuclease"/>
    <property type="match status" value="1"/>
</dbReference>
<keyword evidence="2" id="KW-0540">Nuclease</keyword>
<evidence type="ECO:0000256" key="3">
    <source>
        <dbReference type="ARBA" id="ARBA00022759"/>
    </source>
</evidence>
<evidence type="ECO:0000259" key="7">
    <source>
        <dbReference type="Pfam" id="PF08340"/>
    </source>
</evidence>
<dbReference type="EMBL" id="APHR01000077">
    <property type="protein sequence ID" value="EMR12011.1"/>
    <property type="molecule type" value="Genomic_DNA"/>
</dbReference>
<organism evidence="8 9">
    <name type="scientific">Methylophaga lonarensis MPL</name>
    <dbReference type="NCBI Taxonomy" id="1286106"/>
    <lineage>
        <taxon>Bacteria</taxon>
        <taxon>Pseudomonadati</taxon>
        <taxon>Pseudomonadota</taxon>
        <taxon>Gammaproteobacteria</taxon>
        <taxon>Thiotrichales</taxon>
        <taxon>Piscirickettsiaceae</taxon>
        <taxon>Methylophaga</taxon>
    </lineage>
</organism>
<dbReference type="GO" id="GO:0004521">
    <property type="term" value="F:RNA endonuclease activity"/>
    <property type="evidence" value="ECO:0007669"/>
    <property type="project" value="InterPro"/>
</dbReference>
<reference evidence="8 9" key="1">
    <citation type="journal article" date="2013" name="Genome Announc.">
        <title>Draft Genome Sequence of Methylophaga lonarensis MPLT, a Haloalkaliphilic (Non-Methane-Utilizing) Methylotroph.</title>
        <authorList>
            <person name="Shetty S.A."/>
            <person name="Marathe N.P."/>
            <person name="Munot H."/>
            <person name="Antony C.P."/>
            <person name="Dhotre D.P."/>
            <person name="Murrell J.C."/>
            <person name="Shouche Y.S."/>
        </authorList>
    </citation>
    <scope>NUCLEOTIDE SEQUENCE [LARGE SCALE GENOMIC DNA]</scope>
    <source>
        <strain evidence="8 9">MPL</strain>
    </source>
</reference>
<dbReference type="PATRIC" id="fig|1286106.3.peg.2492"/>